<dbReference type="Proteomes" id="UP001172673">
    <property type="component" value="Unassembled WGS sequence"/>
</dbReference>
<evidence type="ECO:0000313" key="5">
    <source>
        <dbReference type="Proteomes" id="UP001172673"/>
    </source>
</evidence>
<evidence type="ECO:0000256" key="1">
    <source>
        <dbReference type="SAM" id="Coils"/>
    </source>
</evidence>
<feature type="compositionally biased region" description="Low complexity" evidence="2">
    <location>
        <begin position="74"/>
        <end position="89"/>
    </location>
</feature>
<name>A0AA39CKH7_9EURO</name>
<feature type="coiled-coil region" evidence="1">
    <location>
        <begin position="477"/>
        <end position="507"/>
    </location>
</feature>
<protein>
    <submittedName>
        <fullName evidence="4">RNA polymerase-associated protein rtf1</fullName>
    </submittedName>
</protein>
<feature type="region of interest" description="Disordered" evidence="2">
    <location>
        <begin position="1"/>
        <end position="107"/>
    </location>
</feature>
<dbReference type="SMART" id="SM00719">
    <property type="entry name" value="Plus3"/>
    <property type="match status" value="1"/>
</dbReference>
<evidence type="ECO:0000259" key="3">
    <source>
        <dbReference type="PROSITE" id="PS51360"/>
    </source>
</evidence>
<feature type="compositionally biased region" description="Basic residues" evidence="2">
    <location>
        <begin position="52"/>
        <end position="64"/>
    </location>
</feature>
<dbReference type="Gene3D" id="3.90.70.200">
    <property type="entry name" value="Plus-3 domain"/>
    <property type="match status" value="1"/>
</dbReference>
<accession>A0AA39CKH7</accession>
<feature type="compositionally biased region" description="Basic and acidic residues" evidence="2">
    <location>
        <begin position="202"/>
        <end position="233"/>
    </location>
</feature>
<dbReference type="FunFam" id="3.90.70.200:FF:000005">
    <property type="entry name" value="Related to Pol II transcription elongation factor"/>
    <property type="match status" value="1"/>
</dbReference>
<feature type="region of interest" description="Disordered" evidence="2">
    <location>
        <begin position="155"/>
        <end position="266"/>
    </location>
</feature>
<dbReference type="PROSITE" id="PS51360">
    <property type="entry name" value="PLUS3"/>
    <property type="match status" value="1"/>
</dbReference>
<dbReference type="AlphaFoldDB" id="A0AA39CKH7"/>
<dbReference type="InterPro" id="IPR036128">
    <property type="entry name" value="Plus3-like_sf"/>
</dbReference>
<dbReference type="SUPFAM" id="SSF159042">
    <property type="entry name" value="Plus3-like"/>
    <property type="match status" value="1"/>
</dbReference>
<reference evidence="4" key="1">
    <citation type="submission" date="2022-10" db="EMBL/GenBank/DDBJ databases">
        <title>Culturing micro-colonial fungi from biological soil crusts in the Mojave desert and describing Neophaeococcomyces mojavensis, and introducing the new genera and species Taxawa tesnikishii.</title>
        <authorList>
            <person name="Kurbessoian T."/>
            <person name="Stajich J.E."/>
        </authorList>
    </citation>
    <scope>NUCLEOTIDE SEQUENCE</scope>
    <source>
        <strain evidence="4">TK_41</strain>
    </source>
</reference>
<dbReference type="Pfam" id="PF03126">
    <property type="entry name" value="Plus-3"/>
    <property type="match status" value="1"/>
</dbReference>
<sequence>MADLDAELLALAGGDSSGEESLPSSPKQQSPSPPRNKKQSRESPPADMARKGVAKTVKRNKRRKTYSDDEDEVSSLSQHSESASMSQSESEGDFDPDADDKPIFPYDKLYYDAQDKARIEAKPEIEREEILAQRSEQVERHEQDLTLRRLVASRAREEAKNAAKNKRKASAADLEDNQRKSTRQRTKVGGGRAGEASTAIEAYKRQREEKSLRDEQRKRGETARRPASPRDDFSDADAEGESDNDYDDRRYKRRSPSPSKDEPIAELQDIQRARVGRDNFAQVCYTPGFKEAITDCYARVCLGPGRTPGVNEYRLCLVKGFTTGKPYAMIGSNGRPFPVDMYIKAAHGKAEKAWSFLECSMQKFTDAEWLRYRSVMANEDCKMPTKAFINSKLDQINRLINYRFNDQDISARIQAQADLTEKITRAGEKQDLKDKIADARAEGNDELVEELENQLAAIVPMKLAFGTTLDKKEVTYVNPEQEKLAELNRLNQRINNENVRKAQLAEMRQRKVKKTLAPGVDELFEGGSDISRAGTPVNGVGTPKLGPALGIGASISRTASPNPLSLANGTPRSSTPLGSTALKPVLAAQQKKKSGLPTIRKAALDDEIIAQMDLGIDIDIDI</sequence>
<gene>
    <name evidence="4" type="primary">RTF1</name>
    <name evidence="4" type="ORF">H2200_004434</name>
</gene>
<evidence type="ECO:0000256" key="2">
    <source>
        <dbReference type="SAM" id="MobiDB-lite"/>
    </source>
</evidence>
<dbReference type="EMBL" id="JAPDRK010000006">
    <property type="protein sequence ID" value="KAJ9611251.1"/>
    <property type="molecule type" value="Genomic_DNA"/>
</dbReference>
<comment type="caution">
    <text evidence="4">The sequence shown here is derived from an EMBL/GenBank/DDBJ whole genome shotgun (WGS) entry which is preliminary data.</text>
</comment>
<keyword evidence="1" id="KW-0175">Coiled coil</keyword>
<dbReference type="InterPro" id="IPR004343">
    <property type="entry name" value="Plus-3_dom"/>
</dbReference>
<keyword evidence="5" id="KW-1185">Reference proteome</keyword>
<feature type="domain" description="Plus3" evidence="3">
    <location>
        <begin position="264"/>
        <end position="401"/>
    </location>
</feature>
<dbReference type="GO" id="GO:0003677">
    <property type="term" value="F:DNA binding"/>
    <property type="evidence" value="ECO:0007669"/>
    <property type="project" value="InterPro"/>
</dbReference>
<evidence type="ECO:0000313" key="4">
    <source>
        <dbReference type="EMBL" id="KAJ9611251.1"/>
    </source>
</evidence>
<proteinExistence type="predicted"/>
<organism evidence="4 5">
    <name type="scientific">Cladophialophora chaetospira</name>
    <dbReference type="NCBI Taxonomy" id="386627"/>
    <lineage>
        <taxon>Eukaryota</taxon>
        <taxon>Fungi</taxon>
        <taxon>Dikarya</taxon>
        <taxon>Ascomycota</taxon>
        <taxon>Pezizomycotina</taxon>
        <taxon>Eurotiomycetes</taxon>
        <taxon>Chaetothyriomycetidae</taxon>
        <taxon>Chaetothyriales</taxon>
        <taxon>Herpotrichiellaceae</taxon>
        <taxon>Cladophialophora</taxon>
    </lineage>
</organism>
<feature type="compositionally biased region" description="Acidic residues" evidence="2">
    <location>
        <begin position="234"/>
        <end position="246"/>
    </location>
</feature>